<dbReference type="PROSITE" id="PS50977">
    <property type="entry name" value="HTH_TETR_2"/>
    <property type="match status" value="1"/>
</dbReference>
<evidence type="ECO:0000313" key="9">
    <source>
        <dbReference type="Proteomes" id="UP000594905"/>
    </source>
</evidence>
<accession>A0A2X4R8I3</accession>
<dbReference type="EMBL" id="LS483460">
    <property type="protein sequence ID" value="SQH99577.1"/>
    <property type="molecule type" value="Genomic_DNA"/>
</dbReference>
<dbReference type="Proteomes" id="UP000249264">
    <property type="component" value="Chromosome 1"/>
</dbReference>
<dbReference type="STRING" id="38301.NX84_08915"/>
<dbReference type="RefSeq" id="WP_039675964.1">
    <property type="nucleotide sequence ID" value="NZ_CP065689.1"/>
</dbReference>
<reference evidence="6 9" key="2">
    <citation type="submission" date="2020-12" db="EMBL/GenBank/DDBJ databases">
        <title>FDA dAtabase for Regulatory Grade micrObial Sequences (FDA-ARGOS): Supporting development and validation of Infectious Disease Dx tests.</title>
        <authorList>
            <person name="Sproer C."/>
            <person name="Gronow S."/>
            <person name="Severitt S."/>
            <person name="Schroder I."/>
            <person name="Tallon L."/>
            <person name="Sadzewicz L."/>
            <person name="Zhao X."/>
            <person name="Boylan J."/>
            <person name="Ott S."/>
            <person name="Bowen H."/>
            <person name="Vavikolanu K."/>
            <person name="Mehta A."/>
            <person name="Aluvathingal J."/>
            <person name="Nadendla S."/>
            <person name="Lowell S."/>
            <person name="Myers T."/>
            <person name="Yan Y."/>
            <person name="Sichtig H."/>
        </authorList>
    </citation>
    <scope>NUCLEOTIDE SEQUENCE [LARGE SCALE GENOMIC DNA]</scope>
    <source>
        <strain evidence="6 9">FDAARGOS_894</strain>
    </source>
</reference>
<keyword evidence="9" id="KW-1185">Reference proteome</keyword>
<sequence>MNSSKPYHHGNLHEAILHEAIALGREGGPQAVTIRAATRAVGVSPTAAYRHFRDQAELLDAVSDVATAELITRLSAAFQDTEGTIVDKMMAAGFAYYHYALDEPDFFECMMASRGYDIPGGLATATDGPNEDPRVQAAHNFYCYMEQYARECGQVPDRKHMMRNCLAGWSTVHGFTVLCTSGHLASLSDEQREEMAKAVFASAIRGLDFENSSDPHRSYKKS</sequence>
<dbReference type="Pfam" id="PF00440">
    <property type="entry name" value="TetR_N"/>
    <property type="match status" value="1"/>
</dbReference>
<protein>
    <submittedName>
        <fullName evidence="7">TetR family transcriptional regulator</fullName>
    </submittedName>
    <submittedName>
        <fullName evidence="6">TetR/AcrR family transcriptional regulator</fullName>
    </submittedName>
</protein>
<dbReference type="EMBL" id="CP065689">
    <property type="protein sequence ID" value="QPS59214.1"/>
    <property type="molecule type" value="Genomic_DNA"/>
</dbReference>
<evidence type="ECO:0000256" key="4">
    <source>
        <dbReference type="PROSITE-ProRule" id="PRU00335"/>
    </source>
</evidence>
<feature type="domain" description="HTH tetR-type" evidence="5">
    <location>
        <begin position="10"/>
        <end position="70"/>
    </location>
</feature>
<dbReference type="SUPFAM" id="SSF48498">
    <property type="entry name" value="Tetracyclin repressor-like, C-terminal domain"/>
    <property type="match status" value="1"/>
</dbReference>
<evidence type="ECO:0000313" key="8">
    <source>
        <dbReference type="Proteomes" id="UP000249264"/>
    </source>
</evidence>
<keyword evidence="2 4" id="KW-0238">DNA-binding</keyword>
<dbReference type="GO" id="GO:0003677">
    <property type="term" value="F:DNA binding"/>
    <property type="evidence" value="ECO:0007669"/>
    <property type="project" value="UniProtKB-UniRule"/>
</dbReference>
<dbReference type="GeneID" id="70782812"/>
<dbReference type="Proteomes" id="UP000594905">
    <property type="component" value="Chromosome"/>
</dbReference>
<keyword evidence="3" id="KW-0804">Transcription</keyword>
<dbReference type="InterPro" id="IPR001647">
    <property type="entry name" value="HTH_TetR"/>
</dbReference>
<keyword evidence="1" id="KW-0805">Transcription regulation</keyword>
<dbReference type="AlphaFoldDB" id="A0A2X4R8I3"/>
<dbReference type="Pfam" id="PF13305">
    <property type="entry name" value="TetR_C_33"/>
    <property type="match status" value="1"/>
</dbReference>
<proteinExistence type="predicted"/>
<dbReference type="SUPFAM" id="SSF46689">
    <property type="entry name" value="Homeodomain-like"/>
    <property type="match status" value="1"/>
</dbReference>
<evidence type="ECO:0000313" key="6">
    <source>
        <dbReference type="EMBL" id="QPS59214.1"/>
    </source>
</evidence>
<evidence type="ECO:0000259" key="5">
    <source>
        <dbReference type="PROSITE" id="PS50977"/>
    </source>
</evidence>
<dbReference type="KEGG" id="cmin:NCTC10288_00895"/>
<evidence type="ECO:0000313" key="7">
    <source>
        <dbReference type="EMBL" id="SQH99577.1"/>
    </source>
</evidence>
<gene>
    <name evidence="6" type="ORF">I6G51_09960</name>
    <name evidence="7" type="ORF">NCTC10288_00895</name>
</gene>
<feature type="DNA-binding region" description="H-T-H motif" evidence="4">
    <location>
        <begin position="33"/>
        <end position="52"/>
    </location>
</feature>
<dbReference type="InterPro" id="IPR009057">
    <property type="entry name" value="Homeodomain-like_sf"/>
</dbReference>
<organism evidence="7 8">
    <name type="scientific">Corynebacterium minutissimum</name>
    <dbReference type="NCBI Taxonomy" id="38301"/>
    <lineage>
        <taxon>Bacteria</taxon>
        <taxon>Bacillati</taxon>
        <taxon>Actinomycetota</taxon>
        <taxon>Actinomycetes</taxon>
        <taxon>Mycobacteriales</taxon>
        <taxon>Corynebacteriaceae</taxon>
        <taxon>Corynebacterium</taxon>
    </lineage>
</organism>
<dbReference type="Gene3D" id="1.10.357.10">
    <property type="entry name" value="Tetracycline Repressor, domain 2"/>
    <property type="match status" value="1"/>
</dbReference>
<name>A0A2X4R8I3_9CORY</name>
<evidence type="ECO:0000256" key="1">
    <source>
        <dbReference type="ARBA" id="ARBA00023015"/>
    </source>
</evidence>
<evidence type="ECO:0000256" key="3">
    <source>
        <dbReference type="ARBA" id="ARBA00023163"/>
    </source>
</evidence>
<evidence type="ECO:0000256" key="2">
    <source>
        <dbReference type="ARBA" id="ARBA00023125"/>
    </source>
</evidence>
<dbReference type="InterPro" id="IPR036271">
    <property type="entry name" value="Tet_transcr_reg_TetR-rel_C_sf"/>
</dbReference>
<dbReference type="InterPro" id="IPR025996">
    <property type="entry name" value="MT1864/Rv1816-like_C"/>
</dbReference>
<reference evidence="7 8" key="1">
    <citation type="submission" date="2018-06" db="EMBL/GenBank/DDBJ databases">
        <authorList>
            <consortium name="Pathogen Informatics"/>
            <person name="Doyle S."/>
        </authorList>
    </citation>
    <scope>NUCLEOTIDE SEQUENCE [LARGE SCALE GENOMIC DNA]</scope>
    <source>
        <strain evidence="7 8">NCTC10288</strain>
    </source>
</reference>
<dbReference type="OrthoDB" id="3173376at2"/>